<gene>
    <name evidence="1" type="ORF">MNNFUTWQ_CDS0068</name>
</gene>
<accession>A0AAU8KZ23</accession>
<proteinExistence type="predicted"/>
<organism evidence="1">
    <name type="scientific">Acinetobacter phage vB_Ab_02_KEN_02</name>
    <dbReference type="NCBI Taxonomy" id="3143017"/>
    <lineage>
        <taxon>Viruses</taxon>
    </lineage>
</organism>
<evidence type="ECO:0000313" key="1">
    <source>
        <dbReference type="EMBL" id="XCN27538.1"/>
    </source>
</evidence>
<name>A0AAU8KZ23_9VIRU</name>
<reference evidence="1" key="1">
    <citation type="submission" date="2024-05" db="EMBL/GenBank/DDBJ databases">
        <title>Complete Genome Sequences of 14 Acinetobacter baumannii phages isolated in Kenya.</title>
        <authorList>
            <person name="Mwai F."/>
            <person name="Kigen C."/>
            <person name="Makobe C."/>
            <person name="Georges M."/>
            <person name="Mutai I."/>
            <person name="Odoyo E."/>
            <person name="Gachoya M."/>
            <person name="Musila L."/>
        </authorList>
    </citation>
    <scope>NUCLEOTIDE SEQUENCE</scope>
</reference>
<dbReference type="EMBL" id="PP841134">
    <property type="protein sequence ID" value="XCN27538.1"/>
    <property type="molecule type" value="Genomic_DNA"/>
</dbReference>
<sequence>MHILSENVTCISELKKNPSAVKSNIDTCVLSHNKPVYYTVNPLRYAQLLRAEKELNDISKKLRGE</sequence>
<protein>
    <submittedName>
        <fullName evidence="1">Uncharacterized protein</fullName>
    </submittedName>
</protein>